<dbReference type="AlphaFoldDB" id="A0AA36XJA1"/>
<dbReference type="Proteomes" id="UP000004982">
    <property type="component" value="Unassembled WGS sequence"/>
</dbReference>
<sequence length="77" mass="8546">MKMSFQISKYKIEKGKSSEIRSVGFAQNFRRPLLAVIIVGKAHVTMYTDEANSRLKTRATSFAETSAVIPAHAGIQM</sequence>
<keyword evidence="1" id="KW-0378">Hydrolase</keyword>
<dbReference type="GO" id="GO:0004488">
    <property type="term" value="F:methylenetetrahydrofolate dehydrogenase (NADP+) activity"/>
    <property type="evidence" value="ECO:0007669"/>
    <property type="project" value="UniProtKB-EC"/>
</dbReference>
<name>A0AA36XJA1_9NEIS</name>
<keyword evidence="1" id="KW-0560">Oxidoreductase</keyword>
<proteinExistence type="predicted"/>
<dbReference type="GO" id="GO:0004477">
    <property type="term" value="F:methenyltetrahydrofolate cyclohydrolase activity"/>
    <property type="evidence" value="ECO:0007669"/>
    <property type="project" value="UniProtKB-EC"/>
</dbReference>
<gene>
    <name evidence="1" type="ORF">HMPREF9418_2753</name>
</gene>
<reference evidence="1 2" key="1">
    <citation type="submission" date="2011-05" db="EMBL/GenBank/DDBJ databases">
        <authorList>
            <person name="Muzny D."/>
            <person name="Qin X."/>
            <person name="Deng J."/>
            <person name="Jiang H."/>
            <person name="Liu Y."/>
            <person name="Qu J."/>
            <person name="Song X.-Z."/>
            <person name="Zhang L."/>
            <person name="Thornton R."/>
            <person name="Coyle M."/>
            <person name="Francisco L."/>
            <person name="Jackson L."/>
            <person name="Javaid M."/>
            <person name="Korchina V."/>
            <person name="Kovar C."/>
            <person name="Mata R."/>
            <person name="Mathew T."/>
            <person name="Ngo R."/>
            <person name="Nguyen L."/>
            <person name="Nguyen N."/>
            <person name="Okwuonu G."/>
            <person name="Ongeri F."/>
            <person name="Pham C."/>
            <person name="Simmons D."/>
            <person name="Wilczek-Boney K."/>
            <person name="Hale W."/>
            <person name="Jakkamsetti A."/>
            <person name="Pham P."/>
            <person name="Ruth R."/>
            <person name="San Lucas F."/>
            <person name="Warren J."/>
            <person name="Zhang J."/>
            <person name="Zhao Z."/>
            <person name="Zhou C."/>
            <person name="Zhu D."/>
            <person name="Lee S."/>
            <person name="Bess C."/>
            <person name="Blankenburg K."/>
            <person name="Forbes L."/>
            <person name="Fu Q."/>
            <person name="Gubbala S."/>
            <person name="Hirani K."/>
            <person name="Jayaseelan J.C."/>
            <person name="Lara F."/>
            <person name="Munidasa M."/>
            <person name="Palculict T."/>
            <person name="Patil S."/>
            <person name="Pu L.-L."/>
            <person name="Saada N."/>
            <person name="Tang L."/>
            <person name="Weissenberger G."/>
            <person name="Zhu Y."/>
            <person name="Hemphill L."/>
            <person name="Shang Y."/>
            <person name="Youmans B."/>
            <person name="Ayvaz T."/>
            <person name="Ross M."/>
            <person name="Santibanez J."/>
            <person name="Aqrawi P."/>
            <person name="Gross S."/>
            <person name="Joshi V."/>
            <person name="Fowler G."/>
            <person name="Nazareth L."/>
            <person name="Reid J."/>
            <person name="Worley K."/>
            <person name="Petrosino J."/>
            <person name="Highlander S."/>
            <person name="Gibbs R."/>
        </authorList>
    </citation>
    <scope>NUCLEOTIDE SEQUENCE [LARGE SCALE GENOMIC DNA]</scope>
    <source>
        <strain evidence="1 2">ATCC 33926</strain>
    </source>
</reference>
<accession>A0AA36XJA1</accession>
<evidence type="ECO:0000313" key="1">
    <source>
        <dbReference type="EMBL" id="EGQ74597.1"/>
    </source>
</evidence>
<dbReference type="EC" id="1.5.1.5" evidence="1"/>
<organism evidence="1 2">
    <name type="scientific">Neisseria macacae ATCC 33926</name>
    <dbReference type="NCBI Taxonomy" id="997348"/>
    <lineage>
        <taxon>Bacteria</taxon>
        <taxon>Pseudomonadati</taxon>
        <taxon>Pseudomonadota</taxon>
        <taxon>Betaproteobacteria</taxon>
        <taxon>Neisseriales</taxon>
        <taxon>Neisseriaceae</taxon>
        <taxon>Neisseria</taxon>
    </lineage>
</organism>
<comment type="caution">
    <text evidence="1">The sequence shown here is derived from an EMBL/GenBank/DDBJ whole genome shotgun (WGS) entry which is preliminary data.</text>
</comment>
<evidence type="ECO:0000313" key="2">
    <source>
        <dbReference type="Proteomes" id="UP000004982"/>
    </source>
</evidence>
<protein>
    <submittedName>
        <fullName evidence="1">FolD protein</fullName>
        <ecNumber evidence="1">1.5.1.5</ecNumber>
        <ecNumber evidence="1">3.5.4.9</ecNumber>
    </submittedName>
</protein>
<dbReference type="EMBL" id="AFQE01000137">
    <property type="protein sequence ID" value="EGQ74597.1"/>
    <property type="molecule type" value="Genomic_DNA"/>
</dbReference>
<dbReference type="EC" id="3.5.4.9" evidence="1"/>